<feature type="region of interest" description="Disordered" evidence="6">
    <location>
        <begin position="273"/>
        <end position="297"/>
    </location>
</feature>
<feature type="region of interest" description="Disordered" evidence="6">
    <location>
        <begin position="76"/>
        <end position="100"/>
    </location>
</feature>
<evidence type="ECO:0000256" key="1">
    <source>
        <dbReference type="ARBA" id="ARBA00004123"/>
    </source>
</evidence>
<dbReference type="PANTHER" id="PTHR44191">
    <property type="entry name" value="TRANSCRIPTION FACTOR KUA1"/>
    <property type="match status" value="1"/>
</dbReference>
<evidence type="ECO:0000256" key="5">
    <source>
        <dbReference type="ARBA" id="ARBA00023242"/>
    </source>
</evidence>
<dbReference type="GO" id="GO:0009723">
    <property type="term" value="P:response to ethylene"/>
    <property type="evidence" value="ECO:0007669"/>
    <property type="project" value="TreeGrafter"/>
</dbReference>
<dbReference type="InterPro" id="IPR006447">
    <property type="entry name" value="Myb_dom_plants"/>
</dbReference>
<accession>A0A9Q0SGQ1</accession>
<evidence type="ECO:0000256" key="2">
    <source>
        <dbReference type="ARBA" id="ARBA00023015"/>
    </source>
</evidence>
<proteinExistence type="predicted"/>
<keyword evidence="4" id="KW-0804">Transcription</keyword>
<dbReference type="PROSITE" id="PS51293">
    <property type="entry name" value="SANT"/>
    <property type="match status" value="1"/>
</dbReference>
<dbReference type="InterPro" id="IPR009057">
    <property type="entry name" value="Homeodomain-like_sf"/>
</dbReference>
<evidence type="ECO:0000313" key="11">
    <source>
        <dbReference type="Proteomes" id="UP001151529"/>
    </source>
</evidence>
<evidence type="ECO:0000259" key="9">
    <source>
        <dbReference type="PROSITE" id="PS51294"/>
    </source>
</evidence>
<dbReference type="InterPro" id="IPR001005">
    <property type="entry name" value="SANT/Myb"/>
</dbReference>
<feature type="domain" description="Myb-like" evidence="7">
    <location>
        <begin position="93"/>
        <end position="145"/>
    </location>
</feature>
<feature type="compositionally biased region" description="Low complexity" evidence="6">
    <location>
        <begin position="278"/>
        <end position="287"/>
    </location>
</feature>
<dbReference type="EMBL" id="JAPFFL010000015">
    <property type="protein sequence ID" value="KAJ6676757.1"/>
    <property type="molecule type" value="Genomic_DNA"/>
</dbReference>
<keyword evidence="2" id="KW-0805">Transcription regulation</keyword>
<keyword evidence="3" id="KW-0238">DNA-binding</keyword>
<dbReference type="GO" id="GO:0009739">
    <property type="term" value="P:response to gibberellin"/>
    <property type="evidence" value="ECO:0007669"/>
    <property type="project" value="TreeGrafter"/>
</dbReference>
<organism evidence="10 11">
    <name type="scientific">Salix viminalis</name>
    <name type="common">Common osier</name>
    <name type="synonym">Basket willow</name>
    <dbReference type="NCBI Taxonomy" id="40686"/>
    <lineage>
        <taxon>Eukaryota</taxon>
        <taxon>Viridiplantae</taxon>
        <taxon>Streptophyta</taxon>
        <taxon>Embryophyta</taxon>
        <taxon>Tracheophyta</taxon>
        <taxon>Spermatophyta</taxon>
        <taxon>Magnoliopsida</taxon>
        <taxon>eudicotyledons</taxon>
        <taxon>Gunneridae</taxon>
        <taxon>Pentapetalae</taxon>
        <taxon>rosids</taxon>
        <taxon>fabids</taxon>
        <taxon>Malpighiales</taxon>
        <taxon>Salicaceae</taxon>
        <taxon>Saliceae</taxon>
        <taxon>Salix</taxon>
    </lineage>
</organism>
<dbReference type="InterPro" id="IPR017930">
    <property type="entry name" value="Myb_dom"/>
</dbReference>
<feature type="domain" description="SANT" evidence="8">
    <location>
        <begin position="96"/>
        <end position="149"/>
    </location>
</feature>
<dbReference type="OrthoDB" id="118550at2759"/>
<dbReference type="PROSITE" id="PS50090">
    <property type="entry name" value="MYB_LIKE"/>
    <property type="match status" value="1"/>
</dbReference>
<dbReference type="SUPFAM" id="SSF46689">
    <property type="entry name" value="Homeodomain-like"/>
    <property type="match status" value="1"/>
</dbReference>
<feature type="compositionally biased region" description="Basic and acidic residues" evidence="6">
    <location>
        <begin position="172"/>
        <end position="182"/>
    </location>
</feature>
<evidence type="ECO:0000313" key="10">
    <source>
        <dbReference type="EMBL" id="KAJ6676757.1"/>
    </source>
</evidence>
<dbReference type="AlphaFoldDB" id="A0A9Q0SGQ1"/>
<feature type="region of interest" description="Disordered" evidence="6">
    <location>
        <begin position="164"/>
        <end position="208"/>
    </location>
</feature>
<comment type="subcellular location">
    <subcellularLocation>
        <location evidence="1">Nucleus</location>
    </subcellularLocation>
</comment>
<evidence type="ECO:0000259" key="7">
    <source>
        <dbReference type="PROSITE" id="PS50090"/>
    </source>
</evidence>
<dbReference type="FunFam" id="1.10.10.60:FF:000009">
    <property type="entry name" value="transcription factor MYB1R1"/>
    <property type="match status" value="1"/>
</dbReference>
<evidence type="ECO:0000259" key="8">
    <source>
        <dbReference type="PROSITE" id="PS51293"/>
    </source>
</evidence>
<keyword evidence="5" id="KW-0539">Nucleus</keyword>
<dbReference type="GO" id="GO:0003677">
    <property type="term" value="F:DNA binding"/>
    <property type="evidence" value="ECO:0007669"/>
    <property type="project" value="UniProtKB-KW"/>
</dbReference>
<name>A0A9Q0SGQ1_SALVM</name>
<dbReference type="Gene3D" id="1.10.10.60">
    <property type="entry name" value="Homeodomain-like"/>
    <property type="match status" value="1"/>
</dbReference>
<dbReference type="SMART" id="SM00717">
    <property type="entry name" value="SANT"/>
    <property type="match status" value="1"/>
</dbReference>
<gene>
    <name evidence="10" type="ORF">OIU85_009980</name>
</gene>
<protein>
    <submittedName>
        <fullName evidence="10">KIN2</fullName>
    </submittedName>
</protein>
<reference evidence="10" key="1">
    <citation type="submission" date="2022-11" db="EMBL/GenBank/DDBJ databases">
        <authorList>
            <person name="Hyden B.L."/>
            <person name="Feng K."/>
            <person name="Yates T."/>
            <person name="Jawdy S."/>
            <person name="Smart L.B."/>
            <person name="Muchero W."/>
        </authorList>
    </citation>
    <scope>NUCLEOTIDE SEQUENCE</scope>
    <source>
        <tissue evidence="10">Shoot tip</tissue>
    </source>
</reference>
<comment type="caution">
    <text evidence="10">The sequence shown here is derived from an EMBL/GenBank/DDBJ whole genome shotgun (WGS) entry which is preliminary data.</text>
</comment>
<dbReference type="Pfam" id="PF00249">
    <property type="entry name" value="Myb_DNA-binding"/>
    <property type="match status" value="1"/>
</dbReference>
<dbReference type="GO" id="GO:0006355">
    <property type="term" value="P:regulation of DNA-templated transcription"/>
    <property type="evidence" value="ECO:0007669"/>
    <property type="project" value="UniProtKB-ARBA"/>
</dbReference>
<dbReference type="GO" id="GO:0005634">
    <property type="term" value="C:nucleus"/>
    <property type="evidence" value="ECO:0007669"/>
    <property type="project" value="UniProtKB-SubCell"/>
</dbReference>
<evidence type="ECO:0000256" key="3">
    <source>
        <dbReference type="ARBA" id="ARBA00023125"/>
    </source>
</evidence>
<dbReference type="Proteomes" id="UP001151529">
    <property type="component" value="Chromosome 15Z"/>
</dbReference>
<dbReference type="InterPro" id="IPR017884">
    <property type="entry name" value="SANT_dom"/>
</dbReference>
<dbReference type="PANTHER" id="PTHR44191:SF84">
    <property type="entry name" value="F25A4.19 PROTEIN"/>
    <property type="match status" value="1"/>
</dbReference>
<dbReference type="InterPro" id="IPR052245">
    <property type="entry name" value="Plant_Stress_Dev_TF"/>
</dbReference>
<feature type="domain" description="HTH myb-type" evidence="9">
    <location>
        <begin position="93"/>
        <end position="149"/>
    </location>
</feature>
<dbReference type="PROSITE" id="PS51294">
    <property type="entry name" value="HTH_MYB"/>
    <property type="match status" value="1"/>
</dbReference>
<sequence length="317" mass="34866">MVVGSSSAVSGGEGAAETKPKEIRLFGVRVVVDNFRRNVSLNNVSEYQYYREIMPNTNNDNNDEEEDAGAAGAGYMSADDTVHHSSSASGRRGERKRGVPWTEEEHRRFLFGLQKVGKGDWRGISRNFVKTRTPTQVASHAQKHFLRLNSVNRRRRRTSLFDITADTVTSMPKEEQEAHRPDSNGNNHASPSNPPLPPPLQANSITSFSGVPAIPTRTVNPSVLPLEIENPIMESQSLGQGHQFINHSTDLVRPVPVVDPRTSAMPDLNLNLKPTGDSSSLSLKLSSPFDQRESTSRSSAFQAMSSLKNGDNFIFVA</sequence>
<evidence type="ECO:0000256" key="4">
    <source>
        <dbReference type="ARBA" id="ARBA00023163"/>
    </source>
</evidence>
<dbReference type="NCBIfam" id="TIGR01557">
    <property type="entry name" value="myb_SHAQKYF"/>
    <property type="match status" value="1"/>
</dbReference>
<evidence type="ECO:0000256" key="6">
    <source>
        <dbReference type="SAM" id="MobiDB-lite"/>
    </source>
</evidence>
<keyword evidence="11" id="KW-1185">Reference proteome</keyword>
<reference evidence="10" key="2">
    <citation type="journal article" date="2023" name="Int. J. Mol. Sci.">
        <title>De Novo Assembly and Annotation of 11 Diverse Shrub Willow (Salix) Genomes Reveals Novel Gene Organization in Sex-Linked Regions.</title>
        <authorList>
            <person name="Hyden B."/>
            <person name="Feng K."/>
            <person name="Yates T.B."/>
            <person name="Jawdy S."/>
            <person name="Cereghino C."/>
            <person name="Smart L.B."/>
            <person name="Muchero W."/>
        </authorList>
    </citation>
    <scope>NUCLEOTIDE SEQUENCE [LARGE SCALE GENOMIC DNA]</scope>
    <source>
        <tissue evidence="10">Shoot tip</tissue>
    </source>
</reference>
<dbReference type="CDD" id="cd00167">
    <property type="entry name" value="SANT"/>
    <property type="match status" value="1"/>
</dbReference>